<reference evidence="1 2" key="1">
    <citation type="submission" date="2023-04" db="EMBL/GenBank/DDBJ databases">
        <title>Genome Encyclopedia of Bacteria and Archaea VI: Functional Genomics of Type Strains.</title>
        <authorList>
            <person name="Whitman W."/>
        </authorList>
    </citation>
    <scope>NUCLEOTIDE SEQUENCE [LARGE SCALE GENOMIC DNA]</scope>
    <source>
        <strain evidence="1 2">SG_E_30_P1</strain>
    </source>
</reference>
<organism evidence="1 2">
    <name type="scientific">Antiquaquibacter oligotrophicus</name>
    <dbReference type="NCBI Taxonomy" id="2880260"/>
    <lineage>
        <taxon>Bacteria</taxon>
        <taxon>Bacillati</taxon>
        <taxon>Actinomycetota</taxon>
        <taxon>Actinomycetes</taxon>
        <taxon>Micrococcales</taxon>
        <taxon>Microbacteriaceae</taxon>
        <taxon>Antiquaquibacter</taxon>
    </lineage>
</organism>
<protein>
    <submittedName>
        <fullName evidence="1">Uncharacterized protein</fullName>
    </submittedName>
</protein>
<keyword evidence="2" id="KW-1185">Reference proteome</keyword>
<proteinExistence type="predicted"/>
<evidence type="ECO:0000313" key="2">
    <source>
        <dbReference type="Proteomes" id="UP001160142"/>
    </source>
</evidence>
<dbReference type="RefSeq" id="WP_322133940.1">
    <property type="nucleotide sequence ID" value="NZ_CP085036.1"/>
</dbReference>
<name>A0ABT6KRA4_9MICO</name>
<comment type="caution">
    <text evidence="1">The sequence shown here is derived from an EMBL/GenBank/DDBJ whole genome shotgun (WGS) entry which is preliminary data.</text>
</comment>
<accession>A0ABT6KRA4</accession>
<dbReference type="Proteomes" id="UP001160142">
    <property type="component" value="Unassembled WGS sequence"/>
</dbReference>
<dbReference type="InterPro" id="IPR045633">
    <property type="entry name" value="DUF6414"/>
</dbReference>
<dbReference type="EMBL" id="JARXVQ010000001">
    <property type="protein sequence ID" value="MDH6181632.1"/>
    <property type="molecule type" value="Genomic_DNA"/>
</dbReference>
<evidence type="ECO:0000313" key="1">
    <source>
        <dbReference type="EMBL" id="MDH6181632.1"/>
    </source>
</evidence>
<sequence length="440" mass="47974">MSIFRKRRRSFGSAIREFVYLDETSVESLLASVDGEILVQRTETQSRSREASISAGVSKTTQFGQANFAPTLKSVRGTEVQVLRKSVAQSAFARFRAKNIAKFALLPLASVRTGPIDKLLLRRTDPSTMRRLGQGIALKNLKRGDLLEIETDLVASDIYKARTAMSAVTSVVESFPTFLTIELRDALKNAKPLTELIDSLTGNAIPVVGQNPGVSIVEIQGEPWLVNATAVSDSAAPTDVEFESVTNPKWFWGDVGRILFRQTRFTMLCRVVNPVLTEFESGSYVGSILRTINDDLAETVDGLGTMFLGALRSGHNKGASALMPDGPIDPAIIDYATSIQRLAGRENETLPSGLSELFGGRDLKALAIDAQTTAFMLVDGLAGVTDEEVTQLQRAELREAVRERNRLWPWSQRSPVVESSGGSDGSAAQYLEVAIVAVYW</sequence>
<gene>
    <name evidence="1" type="ORF">M2152_001814</name>
</gene>
<dbReference type="Pfam" id="PF19952">
    <property type="entry name" value="DUF6414"/>
    <property type="match status" value="1"/>
</dbReference>